<name>A0ACC6PT22_9ACTN</name>
<evidence type="ECO:0000313" key="1">
    <source>
        <dbReference type="EMBL" id="MEJ8634511.1"/>
    </source>
</evidence>
<gene>
    <name evidence="1" type="ORF">WKI67_14035</name>
</gene>
<dbReference type="EMBL" id="JBBKAJ010000022">
    <property type="protein sequence ID" value="MEJ8634511.1"/>
    <property type="molecule type" value="Genomic_DNA"/>
</dbReference>
<comment type="caution">
    <text evidence="1">The sequence shown here is derived from an EMBL/GenBank/DDBJ whole genome shotgun (WGS) entry which is preliminary data.</text>
</comment>
<proteinExistence type="predicted"/>
<organism evidence="1 2">
    <name type="scientific">Streptomyces achmelvichensis</name>
    <dbReference type="NCBI Taxonomy" id="3134111"/>
    <lineage>
        <taxon>Bacteria</taxon>
        <taxon>Bacillati</taxon>
        <taxon>Actinomycetota</taxon>
        <taxon>Actinomycetes</taxon>
        <taxon>Kitasatosporales</taxon>
        <taxon>Streptomycetaceae</taxon>
        <taxon>Streptomyces</taxon>
    </lineage>
</organism>
<evidence type="ECO:0000313" key="2">
    <source>
        <dbReference type="Proteomes" id="UP001377168"/>
    </source>
</evidence>
<accession>A0ACC6PT22</accession>
<reference evidence="1" key="1">
    <citation type="submission" date="2024-03" db="EMBL/GenBank/DDBJ databases">
        <title>Novel Streptomyces species of biotechnological and ecological value are a feature of Machair soil.</title>
        <authorList>
            <person name="Prole J.R."/>
            <person name="Goodfellow M."/>
            <person name="Allenby N."/>
            <person name="Ward A.C."/>
        </authorList>
    </citation>
    <scope>NUCLEOTIDE SEQUENCE</scope>
    <source>
        <strain evidence="1">MS2.AVA.5</strain>
    </source>
</reference>
<sequence length="167" mass="18408">MSTLFLSPMRFSPREVTEVVDLYASNPEYWRAAGEYDAGSIPADRVEADLRAEAAAEGAEILLARDPQGRLNGMLSLLDRHPVDGLPWIGLLMIHGDLHGRGVGGTLAGMAEQRFSHEGREGLRLAVLESNAPALRFWESRGWRECDRRPDIAHGRPCIVLHKALSA</sequence>
<keyword evidence="2" id="KW-1185">Reference proteome</keyword>
<protein>
    <submittedName>
        <fullName evidence="1">GNAT family N-acetyltransferase</fullName>
    </submittedName>
</protein>
<dbReference type="Proteomes" id="UP001377168">
    <property type="component" value="Unassembled WGS sequence"/>
</dbReference>